<keyword evidence="4 10" id="KW-0862">Zinc</keyword>
<dbReference type="GO" id="GO:0000977">
    <property type="term" value="F:RNA polymerase II transcription regulatory region sequence-specific DNA binding"/>
    <property type="evidence" value="ECO:0007669"/>
    <property type="project" value="TreeGrafter"/>
</dbReference>
<dbReference type="AlphaFoldDB" id="A0A814U8W7"/>
<organism evidence="16 17">
    <name type="scientific">Rotaria sordida</name>
    <dbReference type="NCBI Taxonomy" id="392033"/>
    <lineage>
        <taxon>Eukaryota</taxon>
        <taxon>Metazoa</taxon>
        <taxon>Spiralia</taxon>
        <taxon>Gnathifera</taxon>
        <taxon>Rotifera</taxon>
        <taxon>Eurotatoria</taxon>
        <taxon>Bdelloidea</taxon>
        <taxon>Philodinida</taxon>
        <taxon>Philodinidae</taxon>
        <taxon>Rotaria</taxon>
    </lineage>
</organism>
<evidence type="ECO:0000256" key="5">
    <source>
        <dbReference type="ARBA" id="ARBA00023038"/>
    </source>
</evidence>
<feature type="domain" description="Homeobox" evidence="14">
    <location>
        <begin position="246"/>
        <end position="306"/>
    </location>
</feature>
<dbReference type="PROSITE" id="PS00027">
    <property type="entry name" value="HOMEOBOX_1"/>
    <property type="match status" value="1"/>
</dbReference>
<feature type="DNA-binding region" description="Homeobox" evidence="9">
    <location>
        <begin position="248"/>
        <end position="307"/>
    </location>
</feature>
<dbReference type="InterPro" id="IPR017970">
    <property type="entry name" value="Homeobox_CS"/>
</dbReference>
<evidence type="ECO:0000256" key="8">
    <source>
        <dbReference type="ARBA" id="ARBA00023242"/>
    </source>
</evidence>
<comment type="caution">
    <text evidence="16">The sequence shown here is derived from an EMBL/GenBank/DDBJ whole genome shotgun (WGS) entry which is preliminary data.</text>
</comment>
<dbReference type="PANTHER" id="PTHR24208">
    <property type="entry name" value="LIM/HOMEOBOX PROTEIN LHX"/>
    <property type="match status" value="1"/>
</dbReference>
<feature type="region of interest" description="Disordered" evidence="12">
    <location>
        <begin position="203"/>
        <end position="259"/>
    </location>
</feature>
<feature type="domain" description="LIM zinc-binding" evidence="13">
    <location>
        <begin position="4"/>
        <end position="63"/>
    </location>
</feature>
<dbReference type="PANTHER" id="PTHR24208:SF105">
    <property type="entry name" value="DLIM1"/>
    <property type="match status" value="1"/>
</dbReference>
<dbReference type="Pfam" id="PF00412">
    <property type="entry name" value="LIM"/>
    <property type="match status" value="2"/>
</dbReference>
<feature type="compositionally biased region" description="Low complexity" evidence="12">
    <location>
        <begin position="203"/>
        <end position="226"/>
    </location>
</feature>
<evidence type="ECO:0000259" key="13">
    <source>
        <dbReference type="PROSITE" id="PS50023"/>
    </source>
</evidence>
<dbReference type="FunFam" id="2.10.110.10:FF:000006">
    <property type="entry name" value="LIM homeobox transcription factor 1-beta"/>
    <property type="match status" value="1"/>
</dbReference>
<feature type="region of interest" description="Disordered" evidence="12">
    <location>
        <begin position="391"/>
        <end position="438"/>
    </location>
</feature>
<evidence type="ECO:0000256" key="4">
    <source>
        <dbReference type="ARBA" id="ARBA00022833"/>
    </source>
</evidence>
<evidence type="ECO:0000313" key="17">
    <source>
        <dbReference type="Proteomes" id="UP000663889"/>
    </source>
</evidence>
<dbReference type="Gene3D" id="2.10.110.10">
    <property type="entry name" value="Cysteine Rich Protein"/>
    <property type="match status" value="2"/>
</dbReference>
<sequence>MTFSVCAACHEPIHDQWIYEVLDRLWHGHCIRCVDCGQLLTEKCYTRDGKLYCHRDFYRRFWCRRCSGCLQEIGQGEYYLSAWDQLYHWDCYKCCLCLRKVNTGEEIHLTHDNRFICKEDFTARMKCKDEFDNNDNQIKNENDYDKENASFKSQQIQPSTSTPNSNLSSSDCLKEDDGDIHMSDCSLDCKDDDQICLTNTIHNTTNNKNNNNNNNSSSNCSSSSSSVYHQKKSNLDNTDNGNTNGPKKRGPRTTIKTKQLEQLKSAFAATPKPTRHIREELARETGLAMRVIQVWFQNRRSKERRIKQSITCGGSRRHYYRRVASGRPFDDNEMVSHPGLNYLPEGFRNDFMYQGPPTQSYNDFIMQQELHQRLNYGPATDLSYAMHHELNSGSSATVPDSSGGDSEDVQQRFSSSTPPLTSQVITTGGSAFNDHSWN</sequence>
<dbReference type="GO" id="GO:0030182">
    <property type="term" value="P:neuron differentiation"/>
    <property type="evidence" value="ECO:0007669"/>
    <property type="project" value="TreeGrafter"/>
</dbReference>
<dbReference type="CDD" id="cd00086">
    <property type="entry name" value="homeodomain"/>
    <property type="match status" value="1"/>
</dbReference>
<keyword evidence="7 9" id="KW-0371">Homeobox</keyword>
<dbReference type="EMBL" id="CAJNOO010000607">
    <property type="protein sequence ID" value="CAF0990943.1"/>
    <property type="molecule type" value="Genomic_DNA"/>
</dbReference>
<gene>
    <name evidence="15" type="ORF">RFH988_LOCUS13651</name>
    <name evidence="16" type="ORF">SEV965_LOCUS19536</name>
</gene>
<evidence type="ECO:0000256" key="3">
    <source>
        <dbReference type="ARBA" id="ARBA00022737"/>
    </source>
</evidence>
<accession>A0A814U8W7</accession>
<evidence type="ECO:0000256" key="2">
    <source>
        <dbReference type="ARBA" id="ARBA00022723"/>
    </source>
</evidence>
<evidence type="ECO:0000256" key="12">
    <source>
        <dbReference type="SAM" id="MobiDB-lite"/>
    </source>
</evidence>
<dbReference type="InterPro" id="IPR009057">
    <property type="entry name" value="Homeodomain-like_sf"/>
</dbReference>
<dbReference type="SUPFAM" id="SSF57716">
    <property type="entry name" value="Glucocorticoid receptor-like (DNA-binding domain)"/>
    <property type="match status" value="2"/>
</dbReference>
<dbReference type="GO" id="GO:0000981">
    <property type="term" value="F:DNA-binding transcription factor activity, RNA polymerase II-specific"/>
    <property type="evidence" value="ECO:0007669"/>
    <property type="project" value="InterPro"/>
</dbReference>
<dbReference type="InterPro" id="IPR050453">
    <property type="entry name" value="LIM_Homeobox_TF"/>
</dbReference>
<evidence type="ECO:0000256" key="9">
    <source>
        <dbReference type="PROSITE-ProRule" id="PRU00108"/>
    </source>
</evidence>
<reference evidence="16" key="1">
    <citation type="submission" date="2021-02" db="EMBL/GenBank/DDBJ databases">
        <authorList>
            <person name="Nowell W R."/>
        </authorList>
    </citation>
    <scope>NUCLEOTIDE SEQUENCE</scope>
</reference>
<evidence type="ECO:0000259" key="14">
    <source>
        <dbReference type="PROSITE" id="PS50071"/>
    </source>
</evidence>
<dbReference type="OrthoDB" id="10068367at2759"/>
<dbReference type="GO" id="GO:0046872">
    <property type="term" value="F:metal ion binding"/>
    <property type="evidence" value="ECO:0007669"/>
    <property type="project" value="UniProtKB-KW"/>
</dbReference>
<keyword evidence="6 9" id="KW-0238">DNA-binding</keyword>
<dbReference type="Proteomes" id="UP000663889">
    <property type="component" value="Unassembled WGS sequence"/>
</dbReference>
<keyword evidence="3" id="KW-0677">Repeat</keyword>
<keyword evidence="2 10" id="KW-0479">Metal-binding</keyword>
<evidence type="ECO:0000256" key="10">
    <source>
        <dbReference type="PROSITE-ProRule" id="PRU00125"/>
    </source>
</evidence>
<dbReference type="SUPFAM" id="SSF46689">
    <property type="entry name" value="Homeodomain-like"/>
    <property type="match status" value="1"/>
</dbReference>
<keyword evidence="5 10" id="KW-0440">LIM domain</keyword>
<name>A0A814U8W7_9BILA</name>
<feature type="domain" description="LIM zinc-binding" evidence="13">
    <location>
        <begin position="64"/>
        <end position="127"/>
    </location>
</feature>
<proteinExistence type="predicted"/>
<dbReference type="PROSITE" id="PS50071">
    <property type="entry name" value="HOMEOBOX_2"/>
    <property type="match status" value="1"/>
</dbReference>
<feature type="compositionally biased region" description="Polar residues" evidence="12">
    <location>
        <begin position="411"/>
        <end position="438"/>
    </location>
</feature>
<feature type="compositionally biased region" description="Low complexity" evidence="12">
    <location>
        <begin position="236"/>
        <end position="245"/>
    </location>
</feature>
<dbReference type="InterPro" id="IPR001356">
    <property type="entry name" value="HD"/>
</dbReference>
<feature type="region of interest" description="Disordered" evidence="12">
    <location>
        <begin position="149"/>
        <end position="171"/>
    </location>
</feature>
<dbReference type="Proteomes" id="UP000663882">
    <property type="component" value="Unassembled WGS sequence"/>
</dbReference>
<dbReference type="PROSITE" id="PS50023">
    <property type="entry name" value="LIM_DOMAIN_2"/>
    <property type="match status" value="2"/>
</dbReference>
<dbReference type="GO" id="GO:0005634">
    <property type="term" value="C:nucleus"/>
    <property type="evidence" value="ECO:0007669"/>
    <property type="project" value="UniProtKB-SubCell"/>
</dbReference>
<evidence type="ECO:0000313" key="16">
    <source>
        <dbReference type="EMBL" id="CAF1171434.1"/>
    </source>
</evidence>
<evidence type="ECO:0000256" key="6">
    <source>
        <dbReference type="ARBA" id="ARBA00023125"/>
    </source>
</evidence>
<dbReference type="FunFam" id="1.10.10.60:FF:000075">
    <property type="entry name" value="LIM/homeobox protein Lhx1"/>
    <property type="match status" value="1"/>
</dbReference>
<evidence type="ECO:0000256" key="11">
    <source>
        <dbReference type="RuleBase" id="RU000682"/>
    </source>
</evidence>
<evidence type="ECO:0000256" key="1">
    <source>
        <dbReference type="ARBA" id="ARBA00004123"/>
    </source>
</evidence>
<dbReference type="Gene3D" id="1.10.10.60">
    <property type="entry name" value="Homeodomain-like"/>
    <property type="match status" value="1"/>
</dbReference>
<keyword evidence="8 9" id="KW-0539">Nucleus</keyword>
<dbReference type="SMART" id="SM00132">
    <property type="entry name" value="LIM"/>
    <property type="match status" value="2"/>
</dbReference>
<comment type="subcellular location">
    <subcellularLocation>
        <location evidence="1 9 11">Nucleus</location>
    </subcellularLocation>
</comment>
<dbReference type="InterPro" id="IPR001781">
    <property type="entry name" value="Znf_LIM"/>
</dbReference>
<dbReference type="SMART" id="SM00389">
    <property type="entry name" value="HOX"/>
    <property type="match status" value="1"/>
</dbReference>
<protein>
    <submittedName>
        <fullName evidence="16">Uncharacterized protein</fullName>
    </submittedName>
</protein>
<dbReference type="EMBL" id="CAJNOU010001223">
    <property type="protein sequence ID" value="CAF1171434.1"/>
    <property type="molecule type" value="Genomic_DNA"/>
</dbReference>
<evidence type="ECO:0000313" key="15">
    <source>
        <dbReference type="EMBL" id="CAF0990943.1"/>
    </source>
</evidence>
<dbReference type="Pfam" id="PF00046">
    <property type="entry name" value="Homeodomain"/>
    <property type="match status" value="1"/>
</dbReference>
<dbReference type="PROSITE" id="PS00478">
    <property type="entry name" value="LIM_DOMAIN_1"/>
    <property type="match status" value="2"/>
</dbReference>
<feature type="compositionally biased region" description="Low complexity" evidence="12">
    <location>
        <begin position="158"/>
        <end position="170"/>
    </location>
</feature>
<evidence type="ECO:0000256" key="7">
    <source>
        <dbReference type="ARBA" id="ARBA00023155"/>
    </source>
</evidence>
<feature type="compositionally biased region" description="Polar residues" evidence="12">
    <location>
        <begin position="391"/>
        <end position="404"/>
    </location>
</feature>